<dbReference type="HOGENOM" id="CLU_2654289_0_0_1"/>
<reference evidence="2 3" key="1">
    <citation type="submission" date="2013-03" db="EMBL/GenBank/DDBJ databases">
        <title>The Genome Sequence of Cladophialophora carrionii CBS 160.54.</title>
        <authorList>
            <consortium name="The Broad Institute Genomics Platform"/>
            <person name="Cuomo C."/>
            <person name="de Hoog S."/>
            <person name="Gorbushina A."/>
            <person name="Walker B."/>
            <person name="Young S.K."/>
            <person name="Zeng Q."/>
            <person name="Gargeya S."/>
            <person name="Fitzgerald M."/>
            <person name="Haas B."/>
            <person name="Abouelleil A."/>
            <person name="Allen A.W."/>
            <person name="Alvarado L."/>
            <person name="Arachchi H.M."/>
            <person name="Berlin A.M."/>
            <person name="Chapman S.B."/>
            <person name="Gainer-Dewar J."/>
            <person name="Goldberg J."/>
            <person name="Griggs A."/>
            <person name="Gujja S."/>
            <person name="Hansen M."/>
            <person name="Howarth C."/>
            <person name="Imamovic A."/>
            <person name="Ireland A."/>
            <person name="Larimer J."/>
            <person name="McCowan C."/>
            <person name="Murphy C."/>
            <person name="Pearson M."/>
            <person name="Poon T.W."/>
            <person name="Priest M."/>
            <person name="Roberts A."/>
            <person name="Saif S."/>
            <person name="Shea T."/>
            <person name="Sisk P."/>
            <person name="Sykes S."/>
            <person name="Wortman J."/>
            <person name="Nusbaum C."/>
            <person name="Birren B."/>
        </authorList>
    </citation>
    <scope>NUCLEOTIDE SEQUENCE [LARGE SCALE GENOMIC DNA]</scope>
    <source>
        <strain evidence="2 3">CBS 160.54</strain>
    </source>
</reference>
<feature type="region of interest" description="Disordered" evidence="1">
    <location>
        <begin position="1"/>
        <end position="40"/>
    </location>
</feature>
<name>V9D8K1_9EURO</name>
<dbReference type="GeneID" id="19985202"/>
<evidence type="ECO:0000256" key="1">
    <source>
        <dbReference type="SAM" id="MobiDB-lite"/>
    </source>
</evidence>
<dbReference type="RefSeq" id="XP_008729250.1">
    <property type="nucleotide sequence ID" value="XM_008731028.1"/>
</dbReference>
<gene>
    <name evidence="2" type="ORF">G647_06709</name>
</gene>
<dbReference type="AlphaFoldDB" id="V9D8K1"/>
<feature type="compositionally biased region" description="Basic and acidic residues" evidence="1">
    <location>
        <begin position="18"/>
        <end position="38"/>
    </location>
</feature>
<accession>V9D8K1</accession>
<dbReference type="EMBL" id="KB822706">
    <property type="protein sequence ID" value="ETI22633.1"/>
    <property type="molecule type" value="Genomic_DNA"/>
</dbReference>
<dbReference type="VEuPathDB" id="FungiDB:G647_06709"/>
<sequence>MQDTKGELSDYLQRTAKTHQEDVAGKAIDETEGRHEQRLPGLSELTESVDILLPLTGEALILRRKLRALTRKFAQR</sequence>
<proteinExistence type="predicted"/>
<organism evidence="2 3">
    <name type="scientific">Cladophialophora carrionii CBS 160.54</name>
    <dbReference type="NCBI Taxonomy" id="1279043"/>
    <lineage>
        <taxon>Eukaryota</taxon>
        <taxon>Fungi</taxon>
        <taxon>Dikarya</taxon>
        <taxon>Ascomycota</taxon>
        <taxon>Pezizomycotina</taxon>
        <taxon>Eurotiomycetes</taxon>
        <taxon>Chaetothyriomycetidae</taxon>
        <taxon>Chaetothyriales</taxon>
        <taxon>Herpotrichiellaceae</taxon>
        <taxon>Cladophialophora</taxon>
    </lineage>
</organism>
<protein>
    <submittedName>
        <fullName evidence="2">Uncharacterized protein</fullName>
    </submittedName>
</protein>
<evidence type="ECO:0000313" key="2">
    <source>
        <dbReference type="EMBL" id="ETI22633.1"/>
    </source>
</evidence>
<dbReference type="Proteomes" id="UP000030678">
    <property type="component" value="Unassembled WGS sequence"/>
</dbReference>
<evidence type="ECO:0000313" key="3">
    <source>
        <dbReference type="Proteomes" id="UP000030678"/>
    </source>
</evidence>